<dbReference type="STRING" id="445710.ATSB10_23590"/>
<dbReference type="EMBL" id="CP014841">
    <property type="protein sequence ID" value="AND69813.1"/>
    <property type="molecule type" value="Genomic_DNA"/>
</dbReference>
<reference evidence="2 3" key="1">
    <citation type="submission" date="2016-02" db="EMBL/GenBank/DDBJ databases">
        <title>Complete genome sequencing and analysis of ATSB10, Dyella thiooxydans isolated from rhizosphere soil of sunflower (Helianthus annuus L.).</title>
        <authorList>
            <person name="Lee Y."/>
            <person name="Hwangbo K."/>
            <person name="Chung H."/>
            <person name="Yoo J."/>
            <person name="Kim K.Y."/>
            <person name="Sa T.M."/>
            <person name="Um Y."/>
            <person name="Madhaiyan M."/>
        </authorList>
    </citation>
    <scope>NUCLEOTIDE SEQUENCE [LARGE SCALE GENOMIC DNA]</scope>
    <source>
        <strain evidence="2 3">ATSB10</strain>
    </source>
</reference>
<sequence length="458" mass="50237">MQGEYRGGVGALDEVSVADLLRNGFVYPPHSVYRDVKVAFTGFAPGQDLHAAPRFHLPYQSASVPDRPMIGAVDTDALVATYHRLLGDGVVRAVRGMDSPWLLQSGGKDSTSLAMAVAERSPVTVCVTYAGGDEEDELESAQSVARQLGLRHTSLICDPARAYDRYLAMVPAMPLLTADFAMLSYCDLVTHVAEAGGDGLLDGLGSDTYFGLPVSWRGRLLAAAACRLRLAPALFESRLVRSSFPLAYVLGTLQMDGFERFYPGSRFTDIEVDTLFGRPIADCSRQRLELFRADISAAASAEARRRISVTVIEPAVFGKGIYVAAAAGLRLAYPYCDEALRDWVMHAVPDELLIGPGQTNKMLVRRHIAQRFGQLPYVNTKGSFRFDIRGLARRRFDQVYAFAQQARDVLPGAPQWLERHRSRMDNKYFASKFYLLAIILPWLAGLRHDASGSGGPPA</sequence>
<feature type="domain" description="Asparagine synthetase" evidence="1">
    <location>
        <begin position="102"/>
        <end position="370"/>
    </location>
</feature>
<dbReference type="InterPro" id="IPR001962">
    <property type="entry name" value="Asn_synthase"/>
</dbReference>
<gene>
    <name evidence="2" type="ORF">ATSB10_23590</name>
</gene>
<name>A0A160N1T7_9GAMM</name>
<dbReference type="SUPFAM" id="SSF52402">
    <property type="entry name" value="Adenine nucleotide alpha hydrolases-like"/>
    <property type="match status" value="1"/>
</dbReference>
<accession>A0A160N1T7</accession>
<proteinExistence type="predicted"/>
<dbReference type="GO" id="GO:0004066">
    <property type="term" value="F:asparagine synthase (glutamine-hydrolyzing) activity"/>
    <property type="evidence" value="ECO:0007669"/>
    <property type="project" value="InterPro"/>
</dbReference>
<dbReference type="Proteomes" id="UP000077255">
    <property type="component" value="Chromosome"/>
</dbReference>
<evidence type="ECO:0000313" key="2">
    <source>
        <dbReference type="EMBL" id="AND69813.1"/>
    </source>
</evidence>
<evidence type="ECO:0000313" key="3">
    <source>
        <dbReference type="Proteomes" id="UP000077255"/>
    </source>
</evidence>
<dbReference type="PATRIC" id="fig|445710.3.peg.2353"/>
<dbReference type="InterPro" id="IPR014729">
    <property type="entry name" value="Rossmann-like_a/b/a_fold"/>
</dbReference>
<dbReference type="AlphaFoldDB" id="A0A160N1T7"/>
<dbReference type="GO" id="GO:0006529">
    <property type="term" value="P:asparagine biosynthetic process"/>
    <property type="evidence" value="ECO:0007669"/>
    <property type="project" value="InterPro"/>
</dbReference>
<dbReference type="Pfam" id="PF00733">
    <property type="entry name" value="Asn_synthase"/>
    <property type="match status" value="1"/>
</dbReference>
<dbReference type="KEGG" id="dtx:ATSB10_23590"/>
<keyword evidence="3" id="KW-1185">Reference proteome</keyword>
<evidence type="ECO:0000259" key="1">
    <source>
        <dbReference type="Pfam" id="PF00733"/>
    </source>
</evidence>
<dbReference type="Gene3D" id="3.40.50.620">
    <property type="entry name" value="HUPs"/>
    <property type="match status" value="1"/>
</dbReference>
<protein>
    <recommendedName>
        <fullName evidence="1">Asparagine synthetase domain-containing protein</fullName>
    </recommendedName>
</protein>
<organism evidence="2 3">
    <name type="scientific">Dyella thiooxydans</name>
    <dbReference type="NCBI Taxonomy" id="445710"/>
    <lineage>
        <taxon>Bacteria</taxon>
        <taxon>Pseudomonadati</taxon>
        <taxon>Pseudomonadota</taxon>
        <taxon>Gammaproteobacteria</taxon>
        <taxon>Lysobacterales</taxon>
        <taxon>Rhodanobacteraceae</taxon>
        <taxon>Dyella</taxon>
    </lineage>
</organism>